<dbReference type="PANTHER" id="PTHR47944">
    <property type="entry name" value="CYTOCHROME P450 98A9"/>
    <property type="match status" value="1"/>
</dbReference>
<evidence type="ECO:0000256" key="9">
    <source>
        <dbReference type="ARBA" id="ARBA00023004"/>
    </source>
</evidence>
<keyword evidence="5 14" id="KW-0812">Transmembrane</keyword>
<dbReference type="PRINTS" id="PR00463">
    <property type="entry name" value="EP450I"/>
</dbReference>
<proteinExistence type="inferred from homology"/>
<keyword evidence="8 13" id="KW-0560">Oxidoreductase</keyword>
<comment type="similarity">
    <text evidence="3 13">Belongs to the cytochrome P450 family.</text>
</comment>
<dbReference type="EMBL" id="JAAIUW010000008">
    <property type="protein sequence ID" value="KAF7818982.1"/>
    <property type="molecule type" value="Genomic_DNA"/>
</dbReference>
<dbReference type="GO" id="GO:0016020">
    <property type="term" value="C:membrane"/>
    <property type="evidence" value="ECO:0007669"/>
    <property type="project" value="UniProtKB-SubCell"/>
</dbReference>
<dbReference type="InterPro" id="IPR002401">
    <property type="entry name" value="Cyt_P450_E_grp-I"/>
</dbReference>
<accession>A0A834TBK4</accession>
<evidence type="ECO:0000256" key="12">
    <source>
        <dbReference type="PIRSR" id="PIRSR602401-1"/>
    </source>
</evidence>
<keyword evidence="11 14" id="KW-0472">Membrane</keyword>
<evidence type="ECO:0000256" key="11">
    <source>
        <dbReference type="ARBA" id="ARBA00023136"/>
    </source>
</evidence>
<comment type="subcellular location">
    <subcellularLocation>
        <location evidence="2">Membrane</location>
        <topology evidence="2">Single-pass membrane protein</topology>
    </subcellularLocation>
</comment>
<dbReference type="CDD" id="cd20655">
    <property type="entry name" value="CYP93"/>
    <property type="match status" value="1"/>
</dbReference>
<evidence type="ECO:0000313" key="15">
    <source>
        <dbReference type="EMBL" id="KAF7818982.1"/>
    </source>
</evidence>
<dbReference type="SUPFAM" id="SSF48264">
    <property type="entry name" value="Cytochrome P450"/>
    <property type="match status" value="1"/>
</dbReference>
<dbReference type="InterPro" id="IPR001128">
    <property type="entry name" value="Cyt_P450"/>
</dbReference>
<evidence type="ECO:0000256" key="13">
    <source>
        <dbReference type="RuleBase" id="RU000461"/>
    </source>
</evidence>
<evidence type="ECO:0000256" key="6">
    <source>
        <dbReference type="ARBA" id="ARBA00022723"/>
    </source>
</evidence>
<comment type="caution">
    <text evidence="15">The sequence shown here is derived from an EMBL/GenBank/DDBJ whole genome shotgun (WGS) entry which is preliminary data.</text>
</comment>
<keyword evidence="9 12" id="KW-0408">Iron</keyword>
<evidence type="ECO:0000256" key="4">
    <source>
        <dbReference type="ARBA" id="ARBA00022617"/>
    </source>
</evidence>
<dbReference type="PRINTS" id="PR00385">
    <property type="entry name" value="P450"/>
</dbReference>
<dbReference type="InterPro" id="IPR036396">
    <property type="entry name" value="Cyt_P450_sf"/>
</dbReference>
<keyword evidence="7 14" id="KW-1133">Transmembrane helix</keyword>
<keyword evidence="4 12" id="KW-0349">Heme</keyword>
<dbReference type="GO" id="GO:0005506">
    <property type="term" value="F:iron ion binding"/>
    <property type="evidence" value="ECO:0007669"/>
    <property type="project" value="InterPro"/>
</dbReference>
<dbReference type="GO" id="GO:0016705">
    <property type="term" value="F:oxidoreductase activity, acting on paired donors, with incorporation or reduction of molecular oxygen"/>
    <property type="evidence" value="ECO:0007669"/>
    <property type="project" value="InterPro"/>
</dbReference>
<evidence type="ECO:0000256" key="7">
    <source>
        <dbReference type="ARBA" id="ARBA00022989"/>
    </source>
</evidence>
<gene>
    <name evidence="15" type="ORF">G2W53_024437</name>
</gene>
<keyword evidence="16" id="KW-1185">Reference proteome</keyword>
<feature type="transmembrane region" description="Helical" evidence="14">
    <location>
        <begin position="6"/>
        <end position="26"/>
    </location>
</feature>
<keyword evidence="6 12" id="KW-0479">Metal-binding</keyword>
<dbReference type="InterPro" id="IPR017972">
    <property type="entry name" value="Cyt_P450_CS"/>
</dbReference>
<evidence type="ECO:0000256" key="3">
    <source>
        <dbReference type="ARBA" id="ARBA00010617"/>
    </source>
</evidence>
<dbReference type="GO" id="GO:0020037">
    <property type="term" value="F:heme binding"/>
    <property type="evidence" value="ECO:0007669"/>
    <property type="project" value="InterPro"/>
</dbReference>
<evidence type="ECO:0000256" key="10">
    <source>
        <dbReference type="ARBA" id="ARBA00023033"/>
    </source>
</evidence>
<dbReference type="Pfam" id="PF00067">
    <property type="entry name" value="p450"/>
    <property type="match status" value="1"/>
</dbReference>
<evidence type="ECO:0000313" key="16">
    <source>
        <dbReference type="Proteomes" id="UP000634136"/>
    </source>
</evidence>
<dbReference type="PROSITE" id="PS00086">
    <property type="entry name" value="CYTOCHROME_P450"/>
    <property type="match status" value="1"/>
</dbReference>
<evidence type="ECO:0000256" key="2">
    <source>
        <dbReference type="ARBA" id="ARBA00004167"/>
    </source>
</evidence>
<organism evidence="15 16">
    <name type="scientific">Senna tora</name>
    <dbReference type="NCBI Taxonomy" id="362788"/>
    <lineage>
        <taxon>Eukaryota</taxon>
        <taxon>Viridiplantae</taxon>
        <taxon>Streptophyta</taxon>
        <taxon>Embryophyta</taxon>
        <taxon>Tracheophyta</taxon>
        <taxon>Spermatophyta</taxon>
        <taxon>Magnoliopsida</taxon>
        <taxon>eudicotyledons</taxon>
        <taxon>Gunneridae</taxon>
        <taxon>Pentapetalae</taxon>
        <taxon>rosids</taxon>
        <taxon>fabids</taxon>
        <taxon>Fabales</taxon>
        <taxon>Fabaceae</taxon>
        <taxon>Caesalpinioideae</taxon>
        <taxon>Cassia clade</taxon>
        <taxon>Senna</taxon>
    </lineage>
</organism>
<dbReference type="AlphaFoldDB" id="A0A834TBK4"/>
<protein>
    <submittedName>
        <fullName evidence="15">Cytochrome P450 93A3-like</fullName>
    </submittedName>
</protein>
<feature type="binding site" description="axial binding residue" evidence="12">
    <location>
        <position position="456"/>
    </location>
    <ligand>
        <name>heme</name>
        <dbReference type="ChEBI" id="CHEBI:30413"/>
    </ligand>
    <ligandPart>
        <name>Fe</name>
        <dbReference type="ChEBI" id="CHEBI:18248"/>
    </ligandPart>
</feature>
<reference evidence="15" key="1">
    <citation type="submission" date="2020-09" db="EMBL/GenBank/DDBJ databases">
        <title>Genome-Enabled Discovery of Anthraquinone Biosynthesis in Senna tora.</title>
        <authorList>
            <person name="Kang S.-H."/>
            <person name="Pandey R.P."/>
            <person name="Lee C.-M."/>
            <person name="Sim J.-S."/>
            <person name="Jeong J.-T."/>
            <person name="Choi B.-S."/>
            <person name="Jung M."/>
            <person name="Ginzburg D."/>
            <person name="Zhao K."/>
            <person name="Won S.Y."/>
            <person name="Oh T.-J."/>
            <person name="Yu Y."/>
            <person name="Kim N.-H."/>
            <person name="Lee O.R."/>
            <person name="Lee T.-H."/>
            <person name="Bashyal P."/>
            <person name="Kim T.-S."/>
            <person name="Lee W.-H."/>
            <person name="Kawkins C."/>
            <person name="Kim C.-K."/>
            <person name="Kim J.S."/>
            <person name="Ahn B.O."/>
            <person name="Rhee S.Y."/>
            <person name="Sohng J.K."/>
        </authorList>
    </citation>
    <scope>NUCLEOTIDE SEQUENCE</scope>
    <source>
        <tissue evidence="15">Leaf</tissue>
    </source>
</reference>
<dbReference type="GO" id="GO:0004497">
    <property type="term" value="F:monooxygenase activity"/>
    <property type="evidence" value="ECO:0007669"/>
    <property type="project" value="UniProtKB-KW"/>
</dbReference>
<dbReference type="Proteomes" id="UP000634136">
    <property type="component" value="Unassembled WGS sequence"/>
</dbReference>
<keyword evidence="10 13" id="KW-0503">Monooxygenase</keyword>
<evidence type="ECO:0000256" key="1">
    <source>
        <dbReference type="ARBA" id="ARBA00001971"/>
    </source>
</evidence>
<evidence type="ECO:0000256" key="8">
    <source>
        <dbReference type="ARBA" id="ARBA00023002"/>
    </source>
</evidence>
<evidence type="ECO:0000256" key="5">
    <source>
        <dbReference type="ARBA" id="ARBA00022692"/>
    </source>
</evidence>
<evidence type="ECO:0000256" key="14">
    <source>
        <dbReference type="SAM" id="Phobius"/>
    </source>
</evidence>
<dbReference type="Gene3D" id="1.10.630.10">
    <property type="entry name" value="Cytochrome P450"/>
    <property type="match status" value="1"/>
</dbReference>
<dbReference type="PANTHER" id="PTHR47944:SF17">
    <property type="entry name" value="3,9-DIHYDROXYPTEROCARPAN 6A-MONOOXYGENASE"/>
    <property type="match status" value="1"/>
</dbReference>
<name>A0A834TBK4_9FABA</name>
<sequence>MGDVGDYSGTLLPISLFLAFTLLLLLRSFQKKTKAGLPPSPPALPIIGHLHLLGPLPHQAFHRISARYGPLLHLSFGPRSCVLVSSSEMAKECLRTNESSFLDRPEKINLKYATYGRSDIATAPYGPYWKFMRKLCMTELLGGPIIQHHSPVRAQELRVFVDNIVKKGNLGEDVNVGEEIGMLAYNNISRMAFGKRCSDDVRSEGRELVEVVKELTELSGKFNLGDMGWVFQKLDLQGFRKILKSAMSRYDVIVERIIKEHEEDRRRRKKEASDQYEAHKDLVDVLLDTYEDQSSEIRLTRENIKAVIMNMFGAGTDTSSHAVTWGLGELMNHPEVMEKARKEIDSVVGKSRLVEESDISKLPYMESIVKETLRLHPTGPLIARQTSKECKINGYLIPEKTSVLVNLWSIGRDPKHWDDAMEFKPERFVNEEGRSELKLKAENFELLTFGAGRRVCPGASLASIFVPTTLAALIQCFEWKILGDGGKVNMEEKPGLSLPKAHPLICIPLPRPLPFLNL</sequence>
<comment type="cofactor">
    <cofactor evidence="1 12">
        <name>heme</name>
        <dbReference type="ChEBI" id="CHEBI:30413"/>
    </cofactor>
</comment>
<dbReference type="FunFam" id="1.10.630.10:FF:000019">
    <property type="entry name" value="Cytochrome P450 family protein"/>
    <property type="match status" value="1"/>
</dbReference>
<dbReference type="OrthoDB" id="1103324at2759"/>